<proteinExistence type="predicted"/>
<dbReference type="Proteomes" id="UP000485058">
    <property type="component" value="Unassembled WGS sequence"/>
</dbReference>
<comment type="caution">
    <text evidence="1">The sequence shown here is derived from an EMBL/GenBank/DDBJ whole genome shotgun (WGS) entry which is preliminary data.</text>
</comment>
<evidence type="ECO:0000313" key="1">
    <source>
        <dbReference type="EMBL" id="GFH31089.1"/>
    </source>
</evidence>
<gene>
    <name evidence="1" type="ORF">HaLaN_30058</name>
</gene>
<evidence type="ECO:0000313" key="2">
    <source>
        <dbReference type="Proteomes" id="UP000485058"/>
    </source>
</evidence>
<dbReference type="AlphaFoldDB" id="A0A6A0ADW8"/>
<keyword evidence="2" id="KW-1185">Reference proteome</keyword>
<feature type="non-terminal residue" evidence="1">
    <location>
        <position position="218"/>
    </location>
</feature>
<reference evidence="1 2" key="1">
    <citation type="submission" date="2020-02" db="EMBL/GenBank/DDBJ databases">
        <title>Draft genome sequence of Haematococcus lacustris strain NIES-144.</title>
        <authorList>
            <person name="Morimoto D."/>
            <person name="Nakagawa S."/>
            <person name="Yoshida T."/>
            <person name="Sawayama S."/>
        </authorList>
    </citation>
    <scope>NUCLEOTIDE SEQUENCE [LARGE SCALE GENOMIC DNA]</scope>
    <source>
        <strain evidence="1 2">NIES-144</strain>
    </source>
</reference>
<sequence length="218" mass="23028">LVEAGWRQRRSAWRKALRSMESNTKAVDSQISQVAAALLELHAVLLADRAGAGGAGLARGSAWEQRLVELAEGGNNYQCLQQVWEEMHEAMRVWLHSQGQALPVSAGSQGHLPPATITVLPPVQQPPLQQQGGGGYKHLGPRASWQAPGIDKTAFSTALTGLLALESGVAAGLSAVCPPLSQVTVDKVAALRRAAYCGLRALLAREDSQVVSAFEALA</sequence>
<accession>A0A6A0ADW8</accession>
<protein>
    <submittedName>
        <fullName evidence="1">Uncharacterized protein</fullName>
    </submittedName>
</protein>
<name>A0A6A0ADW8_HAELA</name>
<organism evidence="1 2">
    <name type="scientific">Haematococcus lacustris</name>
    <name type="common">Green alga</name>
    <name type="synonym">Haematococcus pluvialis</name>
    <dbReference type="NCBI Taxonomy" id="44745"/>
    <lineage>
        <taxon>Eukaryota</taxon>
        <taxon>Viridiplantae</taxon>
        <taxon>Chlorophyta</taxon>
        <taxon>core chlorophytes</taxon>
        <taxon>Chlorophyceae</taxon>
        <taxon>CS clade</taxon>
        <taxon>Chlamydomonadales</taxon>
        <taxon>Haematococcaceae</taxon>
        <taxon>Haematococcus</taxon>
    </lineage>
</organism>
<dbReference type="EMBL" id="BLLF01005364">
    <property type="protein sequence ID" value="GFH31089.1"/>
    <property type="molecule type" value="Genomic_DNA"/>
</dbReference>
<feature type="non-terminal residue" evidence="1">
    <location>
        <position position="1"/>
    </location>
</feature>